<reference evidence="12" key="1">
    <citation type="submission" date="2025-08" db="UniProtKB">
        <authorList>
            <consortium name="RefSeq"/>
        </authorList>
    </citation>
    <scope>IDENTIFICATION</scope>
</reference>
<feature type="transmembrane region" description="Helical" evidence="9">
    <location>
        <begin position="279"/>
        <end position="302"/>
    </location>
</feature>
<sequence length="446" mass="48958">MHANVSHLADNSTDNAASIPMNSLFSLRLCISMCYCLVCMVGLLGNGLVMHLIRTRKGCSPPIDVFVFCLALTDFQFALTLPFWAAETLLDFSWPFGNAMCKIVSTLTMVNVYANVFLLVAVSVTRYWSVASAVSARFRLSARTAKWIALGLWVVAVAATIPTAVFAVAKDVHGETLCLLKFPDLRWLGVYHLHKIIVAFILPLVIIASSYLMLCQFLDQHYLKVNRLGTQQGISSSILLLVLVFFICWLPNHAATFWGVLVKFDVVPYSSAYIYFHTYIFPATTCLAHSSSCLNPLLYYLLRRKCQETLKTTVGKAAGHLFSCMPTSGPKRSKEHTQAATPLNPKDSLSCPQQPSHKGGSKKCSLTPTVGTGTDNRLGHELCHNSQSAPTTISLRHGLEMIGVKVGNGARLFEIKSFNEKTEGGDAKLPSPGFALKLRVVPELAH</sequence>
<dbReference type="CTD" id="339403"/>
<feature type="transmembrane region" description="Helical" evidence="9">
    <location>
        <begin position="112"/>
        <end position="135"/>
    </location>
</feature>
<evidence type="ECO:0000313" key="12">
    <source>
        <dbReference type="RefSeq" id="XP_033779292.1"/>
    </source>
</evidence>
<keyword evidence="11" id="KW-1185">Reference proteome</keyword>
<evidence type="ECO:0000256" key="6">
    <source>
        <dbReference type="ARBA" id="ARBA00023170"/>
    </source>
</evidence>
<dbReference type="KEGG" id="gsh:117349806"/>
<keyword evidence="3 9" id="KW-1133">Transmembrane helix</keyword>
<dbReference type="PANTHER" id="PTHR10489:SF935">
    <property type="entry name" value="RELAXIN FAMILY PEPTIDE RECEPTOR 3.3A1-RELATED"/>
    <property type="match status" value="1"/>
</dbReference>
<gene>
    <name evidence="12" type="primary">RXFP4</name>
</gene>
<dbReference type="Proteomes" id="UP000515159">
    <property type="component" value="Chromosome 16"/>
</dbReference>
<evidence type="ECO:0000256" key="1">
    <source>
        <dbReference type="ARBA" id="ARBA00004370"/>
    </source>
</evidence>
<evidence type="ECO:0000313" key="11">
    <source>
        <dbReference type="Proteomes" id="UP000515159"/>
    </source>
</evidence>
<dbReference type="OrthoDB" id="9936726at2759"/>
<evidence type="ECO:0000256" key="4">
    <source>
        <dbReference type="ARBA" id="ARBA00023040"/>
    </source>
</evidence>
<dbReference type="GeneID" id="117349806"/>
<keyword evidence="6 12" id="KW-0675">Receptor</keyword>
<feature type="domain" description="G-protein coupled receptors family 1 profile" evidence="10">
    <location>
        <begin position="45"/>
        <end position="299"/>
    </location>
</feature>
<evidence type="ECO:0000259" key="10">
    <source>
        <dbReference type="PROSITE" id="PS50262"/>
    </source>
</evidence>
<evidence type="ECO:0000256" key="9">
    <source>
        <dbReference type="SAM" id="Phobius"/>
    </source>
</evidence>
<accession>A0A6P8NSH9</accession>
<dbReference type="InterPro" id="IPR017452">
    <property type="entry name" value="GPCR_Rhodpsn_7TM"/>
</dbReference>
<keyword evidence="5 9" id="KW-0472">Membrane</keyword>
<dbReference type="InParanoid" id="A0A6P8NSH9"/>
<dbReference type="Gene3D" id="1.20.1070.10">
    <property type="entry name" value="Rhodopsin 7-helix transmembrane proteins"/>
    <property type="match status" value="1"/>
</dbReference>
<keyword evidence="4" id="KW-0297">G-protein coupled receptor</keyword>
<feature type="transmembrane region" description="Helical" evidence="9">
    <location>
        <begin position="196"/>
        <end position="218"/>
    </location>
</feature>
<feature type="transmembrane region" description="Helical" evidence="9">
    <location>
        <begin position="65"/>
        <end position="85"/>
    </location>
</feature>
<keyword evidence="2 9" id="KW-0812">Transmembrane</keyword>
<evidence type="ECO:0000256" key="3">
    <source>
        <dbReference type="ARBA" id="ARBA00022989"/>
    </source>
</evidence>
<evidence type="ECO:0000256" key="2">
    <source>
        <dbReference type="ARBA" id="ARBA00022692"/>
    </source>
</evidence>
<evidence type="ECO:0000256" key="5">
    <source>
        <dbReference type="ARBA" id="ARBA00023136"/>
    </source>
</evidence>
<dbReference type="GO" id="GO:0019722">
    <property type="term" value="P:calcium-mediated signaling"/>
    <property type="evidence" value="ECO:0007669"/>
    <property type="project" value="TreeGrafter"/>
</dbReference>
<feature type="transmembrane region" description="Helical" evidence="9">
    <location>
        <begin position="25"/>
        <end position="53"/>
    </location>
</feature>
<comment type="subcellular location">
    <subcellularLocation>
        <location evidence="1">Membrane</location>
    </subcellularLocation>
</comment>
<dbReference type="RefSeq" id="XP_033779292.1">
    <property type="nucleotide sequence ID" value="XM_033923401.1"/>
</dbReference>
<dbReference type="InterPro" id="IPR000276">
    <property type="entry name" value="GPCR_Rhodpsn"/>
</dbReference>
<organism evidence="11 12">
    <name type="scientific">Geotrypetes seraphini</name>
    <name type="common">Gaboon caecilian</name>
    <name type="synonym">Caecilia seraphini</name>
    <dbReference type="NCBI Taxonomy" id="260995"/>
    <lineage>
        <taxon>Eukaryota</taxon>
        <taxon>Metazoa</taxon>
        <taxon>Chordata</taxon>
        <taxon>Craniata</taxon>
        <taxon>Vertebrata</taxon>
        <taxon>Euteleostomi</taxon>
        <taxon>Amphibia</taxon>
        <taxon>Gymnophiona</taxon>
        <taxon>Geotrypetes</taxon>
    </lineage>
</organism>
<dbReference type="GO" id="GO:0019957">
    <property type="term" value="F:C-C chemokine binding"/>
    <property type="evidence" value="ECO:0007669"/>
    <property type="project" value="TreeGrafter"/>
</dbReference>
<dbReference type="PRINTS" id="PR00237">
    <property type="entry name" value="GPCRRHODOPSN"/>
</dbReference>
<dbReference type="SUPFAM" id="SSF81321">
    <property type="entry name" value="Family A G protein-coupled receptor-like"/>
    <property type="match status" value="1"/>
</dbReference>
<dbReference type="PANTHER" id="PTHR10489">
    <property type="entry name" value="CELL ADHESION MOLECULE"/>
    <property type="match status" value="1"/>
</dbReference>
<dbReference type="GO" id="GO:0009897">
    <property type="term" value="C:external side of plasma membrane"/>
    <property type="evidence" value="ECO:0007669"/>
    <property type="project" value="TreeGrafter"/>
</dbReference>
<protein>
    <submittedName>
        <fullName evidence="12">Relaxin-3 receptor 2</fullName>
    </submittedName>
</protein>
<evidence type="ECO:0000256" key="7">
    <source>
        <dbReference type="ARBA" id="ARBA00023224"/>
    </source>
</evidence>
<dbReference type="GO" id="GO:0016493">
    <property type="term" value="F:C-C chemokine receptor activity"/>
    <property type="evidence" value="ECO:0007669"/>
    <property type="project" value="TreeGrafter"/>
</dbReference>
<name>A0A6P8NSH9_GEOSA</name>
<keyword evidence="7" id="KW-0807">Transducer</keyword>
<dbReference type="InterPro" id="IPR050119">
    <property type="entry name" value="CCR1-9-like"/>
</dbReference>
<feature type="region of interest" description="Disordered" evidence="8">
    <location>
        <begin position="328"/>
        <end position="370"/>
    </location>
</feature>
<dbReference type="PROSITE" id="PS50262">
    <property type="entry name" value="G_PROTEIN_RECEP_F1_2"/>
    <property type="match status" value="1"/>
</dbReference>
<evidence type="ECO:0000256" key="8">
    <source>
        <dbReference type="SAM" id="MobiDB-lite"/>
    </source>
</evidence>
<feature type="transmembrane region" description="Helical" evidence="9">
    <location>
        <begin position="147"/>
        <end position="169"/>
    </location>
</feature>
<dbReference type="Pfam" id="PF00001">
    <property type="entry name" value="7tm_1"/>
    <property type="match status" value="1"/>
</dbReference>
<dbReference type="GO" id="GO:0006955">
    <property type="term" value="P:immune response"/>
    <property type="evidence" value="ECO:0007669"/>
    <property type="project" value="TreeGrafter"/>
</dbReference>
<dbReference type="GO" id="GO:0007204">
    <property type="term" value="P:positive regulation of cytosolic calcium ion concentration"/>
    <property type="evidence" value="ECO:0007669"/>
    <property type="project" value="TreeGrafter"/>
</dbReference>
<dbReference type="FunCoup" id="A0A6P8NSH9">
    <property type="interactions" value="672"/>
</dbReference>
<dbReference type="AlphaFoldDB" id="A0A6P8NSH9"/>
<feature type="transmembrane region" description="Helical" evidence="9">
    <location>
        <begin position="238"/>
        <end position="259"/>
    </location>
</feature>
<dbReference type="GO" id="GO:0060326">
    <property type="term" value="P:cell chemotaxis"/>
    <property type="evidence" value="ECO:0007669"/>
    <property type="project" value="TreeGrafter"/>
</dbReference>
<proteinExistence type="predicted"/>